<dbReference type="Proteomes" id="UP001634393">
    <property type="component" value="Unassembled WGS sequence"/>
</dbReference>
<sequence length="29" mass="3430">MSKIIEEKNTASSVRFALLSSWIMMFFDF</sequence>
<protein>
    <recommendedName>
        <fullName evidence="3">MFS transporter</fullName>
    </recommendedName>
</protein>
<comment type="caution">
    <text evidence="1">The sequence shown here is derived from an EMBL/GenBank/DDBJ whole genome shotgun (WGS) entry which is preliminary data.</text>
</comment>
<proteinExistence type="predicted"/>
<dbReference type="AlphaFoldDB" id="A0ABD3TDQ6"/>
<evidence type="ECO:0000313" key="2">
    <source>
        <dbReference type="Proteomes" id="UP001634393"/>
    </source>
</evidence>
<name>A0ABD3TDQ6_9LAMI</name>
<dbReference type="EMBL" id="JBJXBP010000004">
    <property type="protein sequence ID" value="KAL3834942.1"/>
    <property type="molecule type" value="Genomic_DNA"/>
</dbReference>
<organism evidence="1 2">
    <name type="scientific">Penstemon smallii</name>
    <dbReference type="NCBI Taxonomy" id="265156"/>
    <lineage>
        <taxon>Eukaryota</taxon>
        <taxon>Viridiplantae</taxon>
        <taxon>Streptophyta</taxon>
        <taxon>Embryophyta</taxon>
        <taxon>Tracheophyta</taxon>
        <taxon>Spermatophyta</taxon>
        <taxon>Magnoliopsida</taxon>
        <taxon>eudicotyledons</taxon>
        <taxon>Gunneridae</taxon>
        <taxon>Pentapetalae</taxon>
        <taxon>asterids</taxon>
        <taxon>lamiids</taxon>
        <taxon>Lamiales</taxon>
        <taxon>Plantaginaceae</taxon>
        <taxon>Cheloneae</taxon>
        <taxon>Penstemon</taxon>
    </lineage>
</organism>
<accession>A0ABD3TDQ6</accession>
<reference evidence="1 2" key="1">
    <citation type="submission" date="2024-12" db="EMBL/GenBank/DDBJ databases">
        <title>The unique morphological basis and parallel evolutionary history of personate flowers in Penstemon.</title>
        <authorList>
            <person name="Depatie T.H."/>
            <person name="Wessinger C.A."/>
        </authorList>
    </citation>
    <scope>NUCLEOTIDE SEQUENCE [LARGE SCALE GENOMIC DNA]</scope>
    <source>
        <strain evidence="1">WTNN_2</strain>
        <tissue evidence="1">Leaf</tissue>
    </source>
</reference>
<keyword evidence="2" id="KW-1185">Reference proteome</keyword>
<gene>
    <name evidence="1" type="ORF">ACJIZ3_009678</name>
</gene>
<evidence type="ECO:0008006" key="3">
    <source>
        <dbReference type="Google" id="ProtNLM"/>
    </source>
</evidence>
<evidence type="ECO:0000313" key="1">
    <source>
        <dbReference type="EMBL" id="KAL3834942.1"/>
    </source>
</evidence>